<name>A0A8U0ABY7_9EURY</name>
<dbReference type="EMBL" id="CP096023">
    <property type="protein sequence ID" value="UPM45267.1"/>
    <property type="molecule type" value="Genomic_DNA"/>
</dbReference>
<evidence type="ECO:0000313" key="2">
    <source>
        <dbReference type="EMBL" id="UPM45267.1"/>
    </source>
</evidence>
<feature type="transmembrane region" description="Helical" evidence="1">
    <location>
        <begin position="37"/>
        <end position="58"/>
    </location>
</feature>
<gene>
    <name evidence="2" type="ORF">MW046_19160</name>
</gene>
<geneLocation type="plasmid" evidence="2 3">
    <name>unnamed4</name>
</geneLocation>
<keyword evidence="1" id="KW-1133">Transmembrane helix</keyword>
<keyword evidence="3" id="KW-1185">Reference proteome</keyword>
<reference evidence="2" key="1">
    <citation type="submission" date="2022-04" db="EMBL/GenBank/DDBJ databases">
        <title>Halocatena sp. nov., isolated from a salt lake.</title>
        <authorList>
            <person name="Cui H.-L."/>
        </authorList>
    </citation>
    <scope>NUCLEOTIDE SEQUENCE</scope>
    <source>
        <strain evidence="2">AD-1</strain>
        <plasmid evidence="2">unnamed4</plasmid>
    </source>
</reference>
<proteinExistence type="predicted"/>
<protein>
    <submittedName>
        <fullName evidence="2">Uncharacterized protein</fullName>
    </submittedName>
</protein>
<dbReference type="RefSeq" id="WP_247995921.1">
    <property type="nucleotide sequence ID" value="NZ_CP096023.1"/>
</dbReference>
<accession>A0A8U0ABY7</accession>
<dbReference type="GeneID" id="71930213"/>
<dbReference type="KEGG" id="haad:MW046_19160"/>
<organism evidence="2 3">
    <name type="scientific">Halocatena salina</name>
    <dbReference type="NCBI Taxonomy" id="2934340"/>
    <lineage>
        <taxon>Archaea</taxon>
        <taxon>Methanobacteriati</taxon>
        <taxon>Methanobacteriota</taxon>
        <taxon>Stenosarchaea group</taxon>
        <taxon>Halobacteria</taxon>
        <taxon>Halobacteriales</taxon>
        <taxon>Natronomonadaceae</taxon>
        <taxon>Halocatena</taxon>
    </lineage>
</organism>
<keyword evidence="1" id="KW-0472">Membrane</keyword>
<evidence type="ECO:0000256" key="1">
    <source>
        <dbReference type="SAM" id="Phobius"/>
    </source>
</evidence>
<evidence type="ECO:0000313" key="3">
    <source>
        <dbReference type="Proteomes" id="UP000831768"/>
    </source>
</evidence>
<dbReference type="Proteomes" id="UP000831768">
    <property type="component" value="Plasmid unnamed4"/>
</dbReference>
<keyword evidence="2" id="KW-0614">Plasmid</keyword>
<dbReference type="AlphaFoldDB" id="A0A8U0ABY7"/>
<sequence length="113" mass="12442">MDSSSDNRSIDVLFPVLPVQIGISKAEQVLCHDQVPIAQLIMIGLGLFSMYLIVKFVLRLMKGLDKAGSIHVDRGYFTHQVQDSFYSLVAALLPVVVPVFLNLVGINVVECLL</sequence>
<keyword evidence="1" id="KW-0812">Transmembrane</keyword>
<feature type="transmembrane region" description="Helical" evidence="1">
    <location>
        <begin position="85"/>
        <end position="109"/>
    </location>
</feature>